<evidence type="ECO:0000256" key="1">
    <source>
        <dbReference type="SAM" id="MobiDB-lite"/>
    </source>
</evidence>
<dbReference type="Proteomes" id="UP000031030">
    <property type="component" value="Unassembled WGS sequence"/>
</dbReference>
<name>A0A0B2A9V7_9MICO</name>
<accession>A0A0B2A9V7</accession>
<sequence length="143" mass="15470">MAWGKTEEQKQAERLQQEAAARDAAAQQKARDEAARQKAFLASPLGRAHTAFDRGDGFFQFQAVTSQLTGEPSGFGSSGNAVRSHDDHVQLLAQVEAVGWRLENVGYTFVPTGSTSTARMLSTGEGTVNEGYVSAVYLFRRAT</sequence>
<evidence type="ECO:0000313" key="3">
    <source>
        <dbReference type="Proteomes" id="UP000031030"/>
    </source>
</evidence>
<dbReference type="AlphaFoldDB" id="A0A0B2A9V7"/>
<evidence type="ECO:0000313" key="2">
    <source>
        <dbReference type="EMBL" id="KHK99954.1"/>
    </source>
</evidence>
<dbReference type="EMBL" id="JTDK01000001">
    <property type="protein sequence ID" value="KHK99954.1"/>
    <property type="molecule type" value="Genomic_DNA"/>
</dbReference>
<keyword evidence="3" id="KW-1185">Reference proteome</keyword>
<proteinExistence type="predicted"/>
<dbReference type="STRING" id="1348253.LK09_01150"/>
<protein>
    <submittedName>
        <fullName evidence="2">Uncharacterized protein</fullName>
    </submittedName>
</protein>
<dbReference type="OrthoDB" id="3831063at2"/>
<dbReference type="RefSeq" id="WP_039394499.1">
    <property type="nucleotide sequence ID" value="NZ_JTDK01000001.1"/>
</dbReference>
<organism evidence="2 3">
    <name type="scientific">Microbacterium mangrovi</name>
    <dbReference type="NCBI Taxonomy" id="1348253"/>
    <lineage>
        <taxon>Bacteria</taxon>
        <taxon>Bacillati</taxon>
        <taxon>Actinomycetota</taxon>
        <taxon>Actinomycetes</taxon>
        <taxon>Micrococcales</taxon>
        <taxon>Microbacteriaceae</taxon>
        <taxon>Microbacterium</taxon>
    </lineage>
</organism>
<reference evidence="2 3" key="1">
    <citation type="submission" date="2014-11" db="EMBL/GenBank/DDBJ databases">
        <title>Genome sequence of Microbacterium mangrovi MUSC 115(T).</title>
        <authorList>
            <person name="Lee L.-H."/>
        </authorList>
    </citation>
    <scope>NUCLEOTIDE SEQUENCE [LARGE SCALE GENOMIC DNA]</scope>
    <source>
        <strain evidence="2 3">MUSC 115</strain>
    </source>
</reference>
<gene>
    <name evidence="2" type="ORF">LK09_01150</name>
</gene>
<feature type="compositionally biased region" description="Basic and acidic residues" evidence="1">
    <location>
        <begin position="1"/>
        <end position="16"/>
    </location>
</feature>
<feature type="compositionally biased region" description="Low complexity" evidence="1">
    <location>
        <begin position="17"/>
        <end position="28"/>
    </location>
</feature>
<feature type="region of interest" description="Disordered" evidence="1">
    <location>
        <begin position="1"/>
        <end position="36"/>
    </location>
</feature>
<comment type="caution">
    <text evidence="2">The sequence shown here is derived from an EMBL/GenBank/DDBJ whole genome shotgun (WGS) entry which is preliminary data.</text>
</comment>